<comment type="similarity">
    <text evidence="1">Belongs to the UPF0065 (bug) family.</text>
</comment>
<keyword evidence="2" id="KW-0732">Signal</keyword>
<dbReference type="InterPro" id="IPR042100">
    <property type="entry name" value="Bug_dom1"/>
</dbReference>
<evidence type="ECO:0000313" key="4">
    <source>
        <dbReference type="Proteomes" id="UP001367030"/>
    </source>
</evidence>
<dbReference type="CDD" id="cd07012">
    <property type="entry name" value="PBP2_Bug_TTT"/>
    <property type="match status" value="1"/>
</dbReference>
<proteinExistence type="inferred from homology"/>
<sequence>MRRNFIGGALAAALVLAAGPVLAQKAAEAWPARPIKWIVPYQAGSAPDASARVVAEAMAEILHQPVIVDNKPGAGGNVGTQMAAHAPADGYTWLFAGSPTAAAMRMYKAPGFDALKDFTHVSLINMAEAMLVVPADSSIRSAGELLASLRQNPDKLSYGSGGVGTPSHLATELMLSANDVKAVHVPYKGAASIVVATIGKEVDFSLPLLSVAAPQVQGGKLRALAVTGAKRSPKLPDVPTMAEAGLGQIVIVAFGGLSVPVGTPAPIVARINAAVRQALDRPEVRGKLEAAGASNVAASTPEQFTAAMKAEIATTERMMVAAKLEVQ</sequence>
<dbReference type="InterPro" id="IPR005064">
    <property type="entry name" value="BUG"/>
</dbReference>
<protein>
    <submittedName>
        <fullName evidence="3">Tripartite tricarboxylate transporter substrate binding protein</fullName>
    </submittedName>
</protein>
<dbReference type="PANTHER" id="PTHR42928">
    <property type="entry name" value="TRICARBOXYLATE-BINDING PROTEIN"/>
    <property type="match status" value="1"/>
</dbReference>
<accession>A0ABU8XDL9</accession>
<gene>
    <name evidence="3" type="ORF">WKW79_25390</name>
</gene>
<dbReference type="PIRSF" id="PIRSF017082">
    <property type="entry name" value="YflP"/>
    <property type="match status" value="1"/>
</dbReference>
<dbReference type="EMBL" id="JBBKZS010000013">
    <property type="protein sequence ID" value="MEJ8857928.1"/>
    <property type="molecule type" value="Genomic_DNA"/>
</dbReference>
<evidence type="ECO:0000256" key="2">
    <source>
        <dbReference type="SAM" id="SignalP"/>
    </source>
</evidence>
<dbReference type="PANTHER" id="PTHR42928:SF5">
    <property type="entry name" value="BLR1237 PROTEIN"/>
    <property type="match status" value="1"/>
</dbReference>
<name>A0ABU8XDL9_9BURK</name>
<evidence type="ECO:0000313" key="3">
    <source>
        <dbReference type="EMBL" id="MEJ8857928.1"/>
    </source>
</evidence>
<reference evidence="3 4" key="1">
    <citation type="submission" date="2024-03" db="EMBL/GenBank/DDBJ databases">
        <title>Novel species of the genus Variovorax.</title>
        <authorList>
            <person name="Liu Q."/>
            <person name="Xin Y.-H."/>
        </authorList>
    </citation>
    <scope>NUCLEOTIDE SEQUENCE [LARGE SCALE GENOMIC DNA]</scope>
    <source>
        <strain evidence="3 4">KACC 18901</strain>
    </source>
</reference>
<feature type="signal peptide" evidence="2">
    <location>
        <begin position="1"/>
        <end position="23"/>
    </location>
</feature>
<keyword evidence="4" id="KW-1185">Reference proteome</keyword>
<evidence type="ECO:0000256" key="1">
    <source>
        <dbReference type="ARBA" id="ARBA00006987"/>
    </source>
</evidence>
<feature type="chain" id="PRO_5045884738" evidence="2">
    <location>
        <begin position="24"/>
        <end position="327"/>
    </location>
</feature>
<organism evidence="3 4">
    <name type="scientific">Variovorax robiniae</name>
    <dbReference type="NCBI Taxonomy" id="1836199"/>
    <lineage>
        <taxon>Bacteria</taxon>
        <taxon>Pseudomonadati</taxon>
        <taxon>Pseudomonadota</taxon>
        <taxon>Betaproteobacteria</taxon>
        <taxon>Burkholderiales</taxon>
        <taxon>Comamonadaceae</taxon>
        <taxon>Variovorax</taxon>
    </lineage>
</organism>
<dbReference type="Gene3D" id="3.40.190.10">
    <property type="entry name" value="Periplasmic binding protein-like II"/>
    <property type="match status" value="1"/>
</dbReference>
<dbReference type="Gene3D" id="3.40.190.150">
    <property type="entry name" value="Bordetella uptake gene, domain 1"/>
    <property type="match status" value="1"/>
</dbReference>
<comment type="caution">
    <text evidence="3">The sequence shown here is derived from an EMBL/GenBank/DDBJ whole genome shotgun (WGS) entry which is preliminary data.</text>
</comment>
<dbReference type="Pfam" id="PF03401">
    <property type="entry name" value="TctC"/>
    <property type="match status" value="1"/>
</dbReference>
<dbReference type="RefSeq" id="WP_340337996.1">
    <property type="nucleotide sequence ID" value="NZ_JBBKZS010000013.1"/>
</dbReference>
<dbReference type="SUPFAM" id="SSF53850">
    <property type="entry name" value="Periplasmic binding protein-like II"/>
    <property type="match status" value="1"/>
</dbReference>
<dbReference type="Proteomes" id="UP001367030">
    <property type="component" value="Unassembled WGS sequence"/>
</dbReference>